<sequence length="93" mass="10131">MITTCLGSDSTNPKPAIMLVAEARCVRKHVITRQIVPFIIVLILAGGPPLHPEKTPKRLRTMRCDLPQPVTVGGRYTGPFGAQWRSNRGGKGV</sequence>
<keyword evidence="5" id="KW-1185">Reference proteome</keyword>
<reference evidence="4 5" key="1">
    <citation type="journal article" date="2019" name="Sci. Rep.">
        <title>Orb-weaving spider Araneus ventricosus genome elucidates the spidroin gene catalogue.</title>
        <authorList>
            <person name="Kono N."/>
            <person name="Nakamura H."/>
            <person name="Ohtoshi R."/>
            <person name="Moran D.A.P."/>
            <person name="Shinohara A."/>
            <person name="Yoshida Y."/>
            <person name="Fujiwara M."/>
            <person name="Mori M."/>
            <person name="Tomita M."/>
            <person name="Arakawa K."/>
        </authorList>
    </citation>
    <scope>NUCLEOTIDE SEQUENCE [LARGE SCALE GENOMIC DNA]</scope>
</reference>
<comment type="caution">
    <text evidence="4">The sequence shown here is derived from an EMBL/GenBank/DDBJ whole genome shotgun (WGS) entry which is preliminary data.</text>
</comment>
<dbReference type="EMBL" id="BGPR01044168">
    <property type="protein sequence ID" value="GBO20885.1"/>
    <property type="molecule type" value="Genomic_DNA"/>
</dbReference>
<evidence type="ECO:0000313" key="1">
    <source>
        <dbReference type="EMBL" id="GBO20885.1"/>
    </source>
</evidence>
<dbReference type="EMBL" id="BGPR01044175">
    <property type="protein sequence ID" value="GBO20893.1"/>
    <property type="molecule type" value="Genomic_DNA"/>
</dbReference>
<evidence type="ECO:0000313" key="3">
    <source>
        <dbReference type="EMBL" id="GBO21557.1"/>
    </source>
</evidence>
<dbReference type="EMBL" id="BGPR01044735">
    <property type="protein sequence ID" value="GBO21562.1"/>
    <property type="molecule type" value="Genomic_DNA"/>
</dbReference>
<gene>
    <name evidence="3" type="ORF">AVEN_16404_1</name>
    <name evidence="1" type="ORF">AVEN_177174_1</name>
    <name evidence="4" type="ORF">AVEN_26914_1</name>
    <name evidence="2" type="ORF">AVEN_79411_1</name>
</gene>
<evidence type="ECO:0000313" key="2">
    <source>
        <dbReference type="EMBL" id="GBO20893.1"/>
    </source>
</evidence>
<dbReference type="EMBL" id="BGPR01044734">
    <property type="protein sequence ID" value="GBO21557.1"/>
    <property type="molecule type" value="Genomic_DNA"/>
</dbReference>
<organism evidence="4 5">
    <name type="scientific">Araneus ventricosus</name>
    <name type="common">Orbweaver spider</name>
    <name type="synonym">Epeira ventricosa</name>
    <dbReference type="NCBI Taxonomy" id="182803"/>
    <lineage>
        <taxon>Eukaryota</taxon>
        <taxon>Metazoa</taxon>
        <taxon>Ecdysozoa</taxon>
        <taxon>Arthropoda</taxon>
        <taxon>Chelicerata</taxon>
        <taxon>Arachnida</taxon>
        <taxon>Araneae</taxon>
        <taxon>Araneomorphae</taxon>
        <taxon>Entelegynae</taxon>
        <taxon>Araneoidea</taxon>
        <taxon>Araneidae</taxon>
        <taxon>Araneus</taxon>
    </lineage>
</organism>
<evidence type="ECO:0000313" key="5">
    <source>
        <dbReference type="Proteomes" id="UP000499080"/>
    </source>
</evidence>
<accession>A0A4Y2VAM1</accession>
<proteinExistence type="predicted"/>
<dbReference type="AlphaFoldDB" id="A0A4Y2VAM1"/>
<dbReference type="Proteomes" id="UP000499080">
    <property type="component" value="Unassembled WGS sequence"/>
</dbReference>
<protein>
    <submittedName>
        <fullName evidence="4">Uncharacterized protein</fullName>
    </submittedName>
</protein>
<evidence type="ECO:0000313" key="4">
    <source>
        <dbReference type="EMBL" id="GBO21562.1"/>
    </source>
</evidence>
<name>A0A4Y2VAM1_ARAVE</name>